<dbReference type="NCBIfam" id="TIGR02937">
    <property type="entry name" value="sigma70-ECF"/>
    <property type="match status" value="1"/>
</dbReference>
<dbReference type="Gene3D" id="3.40.50.2300">
    <property type="match status" value="1"/>
</dbReference>
<keyword evidence="2" id="KW-0238">DNA-binding</keyword>
<proteinExistence type="predicted"/>
<evidence type="ECO:0000256" key="3">
    <source>
        <dbReference type="ARBA" id="ARBA00023163"/>
    </source>
</evidence>
<dbReference type="PRINTS" id="PR00038">
    <property type="entry name" value="HTHLUXR"/>
</dbReference>
<dbReference type="AlphaFoldDB" id="A0A543A478"/>
<dbReference type="CDD" id="cd06170">
    <property type="entry name" value="LuxR_C_like"/>
    <property type="match status" value="1"/>
</dbReference>
<dbReference type="PROSITE" id="PS50043">
    <property type="entry name" value="HTH_LUXR_2"/>
    <property type="match status" value="1"/>
</dbReference>
<feature type="domain" description="HTH luxR-type" evidence="4">
    <location>
        <begin position="149"/>
        <end position="214"/>
    </location>
</feature>
<dbReference type="InterPro" id="IPR000792">
    <property type="entry name" value="Tscrpt_reg_LuxR_C"/>
</dbReference>
<dbReference type="PANTHER" id="PTHR44688:SF16">
    <property type="entry name" value="DNA-BINDING TRANSCRIPTIONAL ACTIVATOR DEVR_DOSR"/>
    <property type="match status" value="1"/>
</dbReference>
<dbReference type="EMBL" id="VFOV01000001">
    <property type="protein sequence ID" value="TQL67266.1"/>
    <property type="molecule type" value="Genomic_DNA"/>
</dbReference>
<dbReference type="GO" id="GO:0003700">
    <property type="term" value="F:DNA-binding transcription factor activity"/>
    <property type="evidence" value="ECO:0007669"/>
    <property type="project" value="InterPro"/>
</dbReference>
<keyword evidence="6" id="KW-1185">Reference proteome</keyword>
<evidence type="ECO:0000259" key="4">
    <source>
        <dbReference type="PROSITE" id="PS50043"/>
    </source>
</evidence>
<evidence type="ECO:0000256" key="1">
    <source>
        <dbReference type="ARBA" id="ARBA00023015"/>
    </source>
</evidence>
<evidence type="ECO:0000256" key="2">
    <source>
        <dbReference type="ARBA" id="ARBA00023125"/>
    </source>
</evidence>
<dbReference type="InterPro" id="IPR011006">
    <property type="entry name" value="CheY-like_superfamily"/>
</dbReference>
<dbReference type="Pfam" id="PF00196">
    <property type="entry name" value="GerE"/>
    <property type="match status" value="1"/>
</dbReference>
<reference evidence="5 6" key="1">
    <citation type="submission" date="2019-06" db="EMBL/GenBank/DDBJ databases">
        <title>Sequencing the genomes of 1000 actinobacteria strains.</title>
        <authorList>
            <person name="Klenk H.-P."/>
        </authorList>
    </citation>
    <scope>NUCLEOTIDE SEQUENCE [LARGE SCALE GENOMIC DNA]</scope>
    <source>
        <strain evidence="5 6">DSM 25218</strain>
    </source>
</reference>
<dbReference type="SUPFAM" id="SSF46894">
    <property type="entry name" value="C-terminal effector domain of the bipartite response regulators"/>
    <property type="match status" value="1"/>
</dbReference>
<name>A0A543A478_9ACTN</name>
<keyword evidence="1" id="KW-0805">Transcription regulation</keyword>
<dbReference type="PANTHER" id="PTHR44688">
    <property type="entry name" value="DNA-BINDING TRANSCRIPTIONAL ACTIVATOR DEVR_DOSR"/>
    <property type="match status" value="1"/>
</dbReference>
<dbReference type="InterPro" id="IPR016032">
    <property type="entry name" value="Sig_transdc_resp-reg_C-effctor"/>
</dbReference>
<evidence type="ECO:0000313" key="5">
    <source>
        <dbReference type="EMBL" id="TQL67266.1"/>
    </source>
</evidence>
<organism evidence="5 6">
    <name type="scientific">Nocardioides albertanoniae</name>
    <dbReference type="NCBI Taxonomy" id="1175486"/>
    <lineage>
        <taxon>Bacteria</taxon>
        <taxon>Bacillati</taxon>
        <taxon>Actinomycetota</taxon>
        <taxon>Actinomycetes</taxon>
        <taxon>Propionibacteriales</taxon>
        <taxon>Nocardioidaceae</taxon>
        <taxon>Nocardioides</taxon>
    </lineage>
</organism>
<dbReference type="SMART" id="SM00421">
    <property type="entry name" value="HTH_LUXR"/>
    <property type="match status" value="1"/>
</dbReference>
<dbReference type="SUPFAM" id="SSF52172">
    <property type="entry name" value="CheY-like"/>
    <property type="match status" value="1"/>
</dbReference>
<dbReference type="PROSITE" id="PS00622">
    <property type="entry name" value="HTH_LUXR_1"/>
    <property type="match status" value="1"/>
</dbReference>
<protein>
    <submittedName>
        <fullName evidence="5">RNA polymerase sigma factor (Sigma-70 family)</fullName>
    </submittedName>
</protein>
<dbReference type="InterPro" id="IPR014284">
    <property type="entry name" value="RNA_pol_sigma-70_dom"/>
</dbReference>
<comment type="caution">
    <text evidence="5">The sequence shown here is derived from an EMBL/GenBank/DDBJ whole genome shotgun (WGS) entry which is preliminary data.</text>
</comment>
<dbReference type="GO" id="GO:0003677">
    <property type="term" value="F:DNA binding"/>
    <property type="evidence" value="ECO:0007669"/>
    <property type="project" value="UniProtKB-KW"/>
</dbReference>
<dbReference type="Proteomes" id="UP000320209">
    <property type="component" value="Unassembled WGS sequence"/>
</dbReference>
<gene>
    <name evidence="5" type="ORF">FB381_1140</name>
</gene>
<sequence length="220" mass="23275">MAAPSAPLRVAVTADETMTLDAVKVSLLGRGMIVTATVSVAVAPRRLLAGDPAVLLVVTDLSEWSDLEQVCALVGGVHLPAVALTTAPRGGLWGAVLEAGASIVLSAHADSDTIEATLRDASAGRRLAPAEVDDLVARWHRLREERDRIRSELDSLTVREREVLELLYDGETVADIAARLGVAQATVRSQVKSILRKLEVGSQLAAVAAYDCSLHPPPPR</sequence>
<dbReference type="GO" id="GO:0006352">
    <property type="term" value="P:DNA-templated transcription initiation"/>
    <property type="evidence" value="ECO:0007669"/>
    <property type="project" value="InterPro"/>
</dbReference>
<accession>A0A543A478</accession>
<evidence type="ECO:0000313" key="6">
    <source>
        <dbReference type="Proteomes" id="UP000320209"/>
    </source>
</evidence>
<keyword evidence="3" id="KW-0804">Transcription</keyword>